<evidence type="ECO:0000313" key="3">
    <source>
        <dbReference type="Proteomes" id="UP000037020"/>
    </source>
</evidence>
<evidence type="ECO:0000313" key="2">
    <source>
        <dbReference type="EMBL" id="KOG89647.1"/>
    </source>
</evidence>
<organism evidence="2 3">
    <name type="scientific">Streptomyces varsoviensis</name>
    <dbReference type="NCBI Taxonomy" id="67373"/>
    <lineage>
        <taxon>Bacteria</taxon>
        <taxon>Bacillati</taxon>
        <taxon>Actinomycetota</taxon>
        <taxon>Actinomycetes</taxon>
        <taxon>Kitasatosporales</taxon>
        <taxon>Streptomycetaceae</taxon>
        <taxon>Streptomyces</taxon>
    </lineage>
</organism>
<dbReference type="Proteomes" id="UP000037020">
    <property type="component" value="Unassembled WGS sequence"/>
</dbReference>
<dbReference type="NCBIfam" id="TIGR01733">
    <property type="entry name" value="AA-adenyl-dom"/>
    <property type="match status" value="1"/>
</dbReference>
<dbReference type="SUPFAM" id="SSF56801">
    <property type="entry name" value="Acetyl-CoA synthetase-like"/>
    <property type="match status" value="1"/>
</dbReference>
<dbReference type="Gene3D" id="2.30.38.10">
    <property type="entry name" value="Luciferase, Domain 3"/>
    <property type="match status" value="1"/>
</dbReference>
<reference evidence="2 3" key="1">
    <citation type="submission" date="2015-07" db="EMBL/GenBank/DDBJ databases">
        <authorList>
            <person name="Ju K.-S."/>
            <person name="Doroghazi J.R."/>
            <person name="Metcalf W.W."/>
        </authorList>
    </citation>
    <scope>NUCLEOTIDE SEQUENCE [LARGE SCALE GENOMIC DNA]</scope>
    <source>
        <strain evidence="2 3">NRRL B-3589</strain>
    </source>
</reference>
<accession>A0ABR5J8F1</accession>
<dbReference type="InterPro" id="IPR045851">
    <property type="entry name" value="AMP-bd_C_sf"/>
</dbReference>
<dbReference type="PANTHER" id="PTHR45527:SF1">
    <property type="entry name" value="FATTY ACID SYNTHASE"/>
    <property type="match status" value="1"/>
</dbReference>
<dbReference type="Gene3D" id="3.40.50.980">
    <property type="match status" value="2"/>
</dbReference>
<gene>
    <name evidence="2" type="ORF">ADK38_13130</name>
</gene>
<dbReference type="InterPro" id="IPR010071">
    <property type="entry name" value="AA_adenyl_dom"/>
</dbReference>
<dbReference type="PANTHER" id="PTHR45527">
    <property type="entry name" value="NONRIBOSOMAL PEPTIDE SYNTHETASE"/>
    <property type="match status" value="1"/>
</dbReference>
<protein>
    <recommendedName>
        <fullName evidence="1">AMP-dependent synthetase/ligase domain-containing protein</fullName>
    </recommendedName>
</protein>
<proteinExistence type="predicted"/>
<feature type="non-terminal residue" evidence="2">
    <location>
        <position position="454"/>
    </location>
</feature>
<dbReference type="InterPro" id="IPR000873">
    <property type="entry name" value="AMP-dep_synth/lig_dom"/>
</dbReference>
<dbReference type="EMBL" id="LGUT01001101">
    <property type="protein sequence ID" value="KOG89647.1"/>
    <property type="molecule type" value="Genomic_DNA"/>
</dbReference>
<evidence type="ECO:0000259" key="1">
    <source>
        <dbReference type="Pfam" id="PF00501"/>
    </source>
</evidence>
<feature type="domain" description="AMP-dependent synthetase/ligase" evidence="1">
    <location>
        <begin position="16"/>
        <end position="370"/>
    </location>
</feature>
<dbReference type="Gene3D" id="3.30.300.30">
    <property type="match status" value="1"/>
</dbReference>
<name>A0ABR5J8F1_9ACTN</name>
<dbReference type="Pfam" id="PF00501">
    <property type="entry name" value="AMP-binding"/>
    <property type="match status" value="1"/>
</dbReference>
<keyword evidence="3" id="KW-1185">Reference proteome</keyword>
<sequence length="454" mass="47316">MGPSPGPDCSTIHGLFAAQAARHPEAIAVEDGEHALTYAELDARADRLAQRLVRLGVGTEARVAVLQRRSSALVVSLLAVLKAGAAYVPLHTGYPPARHALVTADSGAGVLLVDKSFAPVGFDHAARTVVVDEDPASAPVPHPAMAPAPAPAERGNGRGGLSLAYVMHTSGTTDAPKCVAVTHEAVLGLVTDASWADGAHRAVLFHAPYAFDVSTYEVWVPLLTGGRIVVAPDEPLDGALLHTLLTRHGVTAVHVTAGLFAALANDTPQAFASVREVLTGGDVVPTQAVNRVLAACPGVRIRHLYGPTETTLFATHLVVEKPLDDGRPLPLGRPRGGTRAYVLDGRLAPVAEGETGELYVAGHGVARGYLDRPGPTAERFLADPYGPPGERMYRTGDLVRLGAGSALEFLGRGDGQVKIRGFRVELGEVEAALGRQPGIGRAVVTASREQDGTV</sequence>
<comment type="caution">
    <text evidence="2">The sequence shown here is derived from an EMBL/GenBank/DDBJ whole genome shotgun (WGS) entry which is preliminary data.</text>
</comment>